<sequence>MAVTVYSLGDLEIIRAGLTAVAMLFDSGNTDLFTGAGAAGLGHAAGFGLMVSVGWIAMKVIVGQPFAPGHLLAVMLAYIIMFVPKVTMNIEDIYTGQVAVVDGVPLGVALPGGVISGVSRSITLKIDQALRTADAETSTLSENGMVSPLKLMLAARGAALVDEAFTLSMSRYISECTDGIPPNAASSAASPFLFLQNPFQNYLTAIYPFGSSPSSANQWTTPEFVTCTDAANKLDTKLREIISGPDFDEYLTQRMGVNRPAGTMGGRWTANDLQVYINNFATAGTDAQNVMAQLATSDIIADTYRCGALDKADAISCSAAMRSAVEGAKFDSAGRGSVFARTMIPSMNVFMFLFFAISPLIAVVIAVSGMHGVTKVMPNYLLFGVWTQSWLPMAAIINHFILRQSKEAAERGLITADGLPLRSGVEFYDLLSTKIAAASDLLASTPIVTFAIISGSVMGLAQLASKAGDSFSEKNVAPDVNKVDSAASVAARHAEAPRTTNSGMTLNRGVGGTGYGGSSDPLALSMSSDSMRTLAAGEQYAAESLQTQSQQLSQALYQGYGAKVAGSSSSSHGKFGSADFTQLHGQSRTIADSLNQAIKSANNDSTVKSLGLNTNQLTNAATGAYLDAANREEKAEGRGAAAKHAVRGAVLAAFKTMGNLAPTAALQEQAVKSFENAISQQLASTATQTDDWAAKFSSGERSSAENSFLSEVSKSSDKKLGETLSQTNAQSRKRAQTAQQLDSFAKSLKSGVNLAGGDLANMAANGSGKLGERLADLRRENGISEQTAYDTAQKATNGKFTGDGTPGDNARNRALGTAYGTMLMLGQSHKAEIANAALSELQMTNAVGSIKSGSQVAGAVDDQASAAPTGLSQNTAGRIAAMKPQAEQAAANAAGETQGVNGQLRSRQGAASQGVTAETFKGYSGKVDEAAAASGVQAANNNRVTAATPGEQFKARAAALERDYAENSTIAGMASDFAKEVANDGVLLGISATAGVAAAHATLGDISSAYERQKGAGSGGPTTGGQPTGGNPSGGNSPGSGGSRTGGGQGGVSQGQYTQKVLGKVADKMPAVAAVVGARHAAATAIGAVGLAPGAAVANTVAATVDMVTLGTALYDAIKEVDNEIASGK</sequence>
<feature type="region of interest" description="Disordered" evidence="1">
    <location>
        <begin position="888"/>
        <end position="911"/>
    </location>
</feature>
<name>A0ABU6J4R6_9BURK</name>
<dbReference type="EMBL" id="JAWIIV010000002">
    <property type="protein sequence ID" value="MEC4718214.1"/>
    <property type="molecule type" value="Genomic_DNA"/>
</dbReference>
<evidence type="ECO:0000256" key="2">
    <source>
        <dbReference type="SAM" id="Phobius"/>
    </source>
</evidence>
<reference evidence="4 5" key="1">
    <citation type="submission" date="2023-10" db="EMBL/GenBank/DDBJ databases">
        <title>Noviherbaspirillum sp. CPCC 100848 genome assembly.</title>
        <authorList>
            <person name="Li X.Y."/>
            <person name="Fang X.M."/>
        </authorList>
    </citation>
    <scope>NUCLEOTIDE SEQUENCE [LARGE SCALE GENOMIC DNA]</scope>
    <source>
        <strain evidence="4 5">CPCC 100848</strain>
    </source>
</reference>
<organism evidence="4 5">
    <name type="scientific">Noviherbaspirillum album</name>
    <dbReference type="NCBI Taxonomy" id="3080276"/>
    <lineage>
        <taxon>Bacteria</taxon>
        <taxon>Pseudomonadati</taxon>
        <taxon>Pseudomonadota</taxon>
        <taxon>Betaproteobacteria</taxon>
        <taxon>Burkholderiales</taxon>
        <taxon>Oxalobacteraceae</taxon>
        <taxon>Noviherbaspirillum</taxon>
    </lineage>
</organism>
<feature type="region of interest" description="Disordered" evidence="1">
    <location>
        <begin position="696"/>
        <end position="740"/>
    </location>
</feature>
<feature type="domain" description="TraG N-terminal Proteobacteria" evidence="3">
    <location>
        <begin position="4"/>
        <end position="468"/>
    </location>
</feature>
<protein>
    <submittedName>
        <fullName evidence="4">Conjugal transfer protein TraG N-terminal domain-containing protein</fullName>
    </submittedName>
</protein>
<feature type="transmembrane region" description="Helical" evidence="2">
    <location>
        <begin position="32"/>
        <end position="57"/>
    </location>
</feature>
<evidence type="ECO:0000313" key="4">
    <source>
        <dbReference type="EMBL" id="MEC4718214.1"/>
    </source>
</evidence>
<feature type="compositionally biased region" description="Gly residues" evidence="1">
    <location>
        <begin position="1016"/>
        <end position="1053"/>
    </location>
</feature>
<feature type="transmembrane region" description="Helical" evidence="2">
    <location>
        <begin position="69"/>
        <end position="87"/>
    </location>
</feature>
<keyword evidence="2" id="KW-1133">Transmembrane helix</keyword>
<feature type="transmembrane region" description="Helical" evidence="2">
    <location>
        <begin position="349"/>
        <end position="368"/>
    </location>
</feature>
<feature type="region of interest" description="Disordered" evidence="1">
    <location>
        <begin position="491"/>
        <end position="512"/>
    </location>
</feature>
<evidence type="ECO:0000313" key="5">
    <source>
        <dbReference type="Proteomes" id="UP001352263"/>
    </source>
</evidence>
<feature type="transmembrane region" description="Helical" evidence="2">
    <location>
        <begin position="441"/>
        <end position="464"/>
    </location>
</feature>
<feature type="compositionally biased region" description="Polar residues" evidence="1">
    <location>
        <begin position="699"/>
        <end position="713"/>
    </location>
</feature>
<keyword evidence="2" id="KW-0472">Membrane</keyword>
<feature type="compositionally biased region" description="Polar residues" evidence="1">
    <location>
        <begin position="723"/>
        <end position="740"/>
    </location>
</feature>
<feature type="transmembrane region" description="Helical" evidence="2">
    <location>
        <begin position="380"/>
        <end position="402"/>
    </location>
</feature>
<dbReference type="Proteomes" id="UP001352263">
    <property type="component" value="Unassembled WGS sequence"/>
</dbReference>
<proteinExistence type="predicted"/>
<comment type="caution">
    <text evidence="4">The sequence shown here is derived from an EMBL/GenBank/DDBJ whole genome shotgun (WGS) entry which is preliminary data.</text>
</comment>
<keyword evidence="2" id="KW-0812">Transmembrane</keyword>
<feature type="compositionally biased region" description="Polar residues" evidence="1">
    <location>
        <begin position="898"/>
        <end position="911"/>
    </location>
</feature>
<evidence type="ECO:0000256" key="1">
    <source>
        <dbReference type="SAM" id="MobiDB-lite"/>
    </source>
</evidence>
<dbReference type="Pfam" id="PF07916">
    <property type="entry name" value="TraG_N"/>
    <property type="match status" value="1"/>
</dbReference>
<dbReference type="RefSeq" id="WP_326504967.1">
    <property type="nucleotide sequence ID" value="NZ_JAWIIV010000002.1"/>
</dbReference>
<feature type="region of interest" description="Disordered" evidence="1">
    <location>
        <begin position="1012"/>
        <end position="1055"/>
    </location>
</feature>
<keyword evidence="5" id="KW-1185">Reference proteome</keyword>
<evidence type="ECO:0000259" key="3">
    <source>
        <dbReference type="Pfam" id="PF07916"/>
    </source>
</evidence>
<dbReference type="InterPro" id="IPR012931">
    <property type="entry name" value="TraG_N_Proteobacteria"/>
</dbReference>
<gene>
    <name evidence="4" type="ORF">RY831_03575</name>
</gene>
<feature type="transmembrane region" description="Helical" evidence="2">
    <location>
        <begin position="93"/>
        <end position="115"/>
    </location>
</feature>
<accession>A0ABU6J4R6</accession>